<dbReference type="GeneTree" id="ENSGT00990000213068"/>
<evidence type="ECO:0000313" key="2">
    <source>
        <dbReference type="Proteomes" id="UP000694561"/>
    </source>
</evidence>
<proteinExistence type="predicted"/>
<dbReference type="Proteomes" id="UP000694561">
    <property type="component" value="Unplaced"/>
</dbReference>
<reference evidence="1" key="2">
    <citation type="submission" date="2025-09" db="UniProtKB">
        <authorList>
            <consortium name="Ensembl"/>
        </authorList>
    </citation>
    <scope>IDENTIFICATION</scope>
</reference>
<keyword evidence="2" id="KW-1185">Reference proteome</keyword>
<dbReference type="Ensembl" id="ENSMMNT00015007603.1">
    <property type="protein sequence ID" value="ENSMMNP00015006963.1"/>
    <property type="gene ID" value="ENSMMNG00015005174.1"/>
</dbReference>
<sequence>MSPAPAAAQASVSVSLFDPKADTPVLQGLRLVSHAPGEALAQALQVSYPGIWEGLGWTRDGRDRAL</sequence>
<evidence type="ECO:0000313" key="1">
    <source>
        <dbReference type="Ensembl" id="ENSMMNP00015006963.1"/>
    </source>
</evidence>
<accession>A0A8C6AYC2</accession>
<reference evidence="1" key="1">
    <citation type="submission" date="2025-08" db="UniProtKB">
        <authorList>
            <consortium name="Ensembl"/>
        </authorList>
    </citation>
    <scope>IDENTIFICATION</scope>
</reference>
<name>A0A8C6AYC2_MONMO</name>
<protein>
    <submittedName>
        <fullName evidence="1">Uncharacterized protein</fullName>
    </submittedName>
</protein>
<organism evidence="1 2">
    <name type="scientific">Monodon monoceros</name>
    <name type="common">Narwhal</name>
    <name type="synonym">Ceratodon monodon</name>
    <dbReference type="NCBI Taxonomy" id="40151"/>
    <lineage>
        <taxon>Eukaryota</taxon>
        <taxon>Metazoa</taxon>
        <taxon>Chordata</taxon>
        <taxon>Craniata</taxon>
        <taxon>Vertebrata</taxon>
        <taxon>Euteleostomi</taxon>
        <taxon>Mammalia</taxon>
        <taxon>Eutheria</taxon>
        <taxon>Laurasiatheria</taxon>
        <taxon>Artiodactyla</taxon>
        <taxon>Whippomorpha</taxon>
        <taxon>Cetacea</taxon>
        <taxon>Odontoceti</taxon>
        <taxon>Monodontidae</taxon>
        <taxon>Monodon</taxon>
    </lineage>
</organism>
<dbReference type="AlphaFoldDB" id="A0A8C6AYC2"/>